<dbReference type="Proteomes" id="UP000664534">
    <property type="component" value="Unassembled WGS sequence"/>
</dbReference>
<reference evidence="1" key="1">
    <citation type="submission" date="2021-03" db="EMBL/GenBank/DDBJ databases">
        <authorList>
            <person name="Tagirdzhanova G."/>
        </authorList>
    </citation>
    <scope>NUCLEOTIDE SEQUENCE</scope>
</reference>
<evidence type="ECO:0000313" key="1">
    <source>
        <dbReference type="EMBL" id="CAF9930620.1"/>
    </source>
</evidence>
<dbReference type="AlphaFoldDB" id="A0A8H3IW46"/>
<sequence>MPGGFPWPSHWYDADGGIRCVVLGCSFVIPATAAFDQLSGLLDHCEGHHDWAPWEHQVMVHMLRQRWCVHHGCSYRCSGTKIRSLFNHELMHNGATSMSRIESFVTFVRQGRVNMMDLHQVKQAIFMRMVENLHLAGNTIKLIFRMGGFFEEIYHTRENLRNLLAPTSLRPAGWEVPYWEPIPPELFLTNIPPRNDAPANDIWRICWDRLRFIYAGGRL</sequence>
<evidence type="ECO:0000313" key="2">
    <source>
        <dbReference type="Proteomes" id="UP000664534"/>
    </source>
</evidence>
<name>A0A8H3IW46_9LECA</name>
<protein>
    <submittedName>
        <fullName evidence="1">Uncharacterized protein</fullName>
    </submittedName>
</protein>
<dbReference type="OrthoDB" id="10607977at2759"/>
<organism evidence="1 2">
    <name type="scientific">Imshaugia aleurites</name>
    <dbReference type="NCBI Taxonomy" id="172621"/>
    <lineage>
        <taxon>Eukaryota</taxon>
        <taxon>Fungi</taxon>
        <taxon>Dikarya</taxon>
        <taxon>Ascomycota</taxon>
        <taxon>Pezizomycotina</taxon>
        <taxon>Lecanoromycetes</taxon>
        <taxon>OSLEUM clade</taxon>
        <taxon>Lecanoromycetidae</taxon>
        <taxon>Lecanorales</taxon>
        <taxon>Lecanorineae</taxon>
        <taxon>Parmeliaceae</taxon>
        <taxon>Imshaugia</taxon>
    </lineage>
</organism>
<gene>
    <name evidence="1" type="ORF">IMSHALPRED_008234</name>
</gene>
<comment type="caution">
    <text evidence="1">The sequence shown here is derived from an EMBL/GenBank/DDBJ whole genome shotgun (WGS) entry which is preliminary data.</text>
</comment>
<dbReference type="EMBL" id="CAJPDT010000058">
    <property type="protein sequence ID" value="CAF9930620.1"/>
    <property type="molecule type" value="Genomic_DNA"/>
</dbReference>
<proteinExistence type="predicted"/>
<keyword evidence="2" id="KW-1185">Reference proteome</keyword>
<accession>A0A8H3IW46</accession>